<dbReference type="AlphaFoldDB" id="A0A1Q5Q743"/>
<dbReference type="GO" id="GO:0008270">
    <property type="term" value="F:zinc ion binding"/>
    <property type="evidence" value="ECO:0007669"/>
    <property type="project" value="UniProtKB-KW"/>
</dbReference>
<feature type="domain" description="CCHC-type" evidence="3">
    <location>
        <begin position="294"/>
        <end position="309"/>
    </location>
</feature>
<dbReference type="GO" id="GO:0003676">
    <property type="term" value="F:nucleic acid binding"/>
    <property type="evidence" value="ECO:0007669"/>
    <property type="project" value="InterPro"/>
</dbReference>
<feature type="compositionally biased region" description="Polar residues" evidence="2">
    <location>
        <begin position="672"/>
        <end position="687"/>
    </location>
</feature>
<dbReference type="Gene3D" id="3.60.10.10">
    <property type="entry name" value="Endonuclease/exonuclease/phosphatase"/>
    <property type="match status" value="1"/>
</dbReference>
<dbReference type="STRING" id="1441469.A0A1Q5Q743"/>
<name>A0A1Q5Q743_TALAT</name>
<evidence type="ECO:0000259" key="3">
    <source>
        <dbReference type="PROSITE" id="PS50158"/>
    </source>
</evidence>
<dbReference type="InterPro" id="IPR036691">
    <property type="entry name" value="Endo/exonu/phosph_ase_sf"/>
</dbReference>
<dbReference type="GeneID" id="31008715"/>
<comment type="caution">
    <text evidence="4">The sequence shown here is derived from an EMBL/GenBank/DDBJ whole genome shotgun (WGS) entry which is preliminary data.</text>
</comment>
<evidence type="ECO:0000313" key="4">
    <source>
        <dbReference type="EMBL" id="OKL55667.1"/>
    </source>
</evidence>
<feature type="region of interest" description="Disordered" evidence="2">
    <location>
        <begin position="377"/>
        <end position="474"/>
    </location>
</feature>
<dbReference type="RefSeq" id="XP_020115788.1">
    <property type="nucleotide sequence ID" value="XM_020264053.1"/>
</dbReference>
<feature type="region of interest" description="Disordered" evidence="2">
    <location>
        <begin position="632"/>
        <end position="687"/>
    </location>
</feature>
<evidence type="ECO:0000313" key="5">
    <source>
        <dbReference type="Proteomes" id="UP000214365"/>
    </source>
</evidence>
<dbReference type="Proteomes" id="UP000214365">
    <property type="component" value="Unassembled WGS sequence"/>
</dbReference>
<accession>A0A1Q5Q743</accession>
<evidence type="ECO:0000256" key="1">
    <source>
        <dbReference type="PROSITE-ProRule" id="PRU00047"/>
    </source>
</evidence>
<gene>
    <name evidence="4" type="ORF">UA08_08959</name>
</gene>
<keyword evidence="1" id="KW-0863">Zinc-finger</keyword>
<reference evidence="4 5" key="1">
    <citation type="submission" date="2015-06" db="EMBL/GenBank/DDBJ databases">
        <title>Talaromyces atroroseus IBT 11181 draft genome.</title>
        <authorList>
            <person name="Rasmussen K.B."/>
            <person name="Rasmussen S."/>
            <person name="Petersen B."/>
            <person name="Sicheritz-Ponten T."/>
            <person name="Mortensen U.H."/>
            <person name="Thrane U."/>
        </authorList>
    </citation>
    <scope>NUCLEOTIDE SEQUENCE [LARGE SCALE GENOMIC DNA]</scope>
    <source>
        <strain evidence="4 5">IBT 11181</strain>
    </source>
</reference>
<dbReference type="OrthoDB" id="4227397at2759"/>
<dbReference type="SMART" id="SM00343">
    <property type="entry name" value="ZnF_C2HC"/>
    <property type="match status" value="1"/>
</dbReference>
<sequence>MPPPPEKPCPKRMDELAKSVERVIFHMENDPKKDHFMYQFVKNVKLFADAVVKEQTILKLDEVWKALEQIQLNTTALRKNIKSATFAGSSTPGVPPVELGQNSSVTVKVRDAAMKNSLHRLTPVQLKDKAERAIEEACKRINSRALADAPFITAQCLPSGDIKLTASNAAATKVLRNHADHWVKVFRGDASVRTPTWGVVVHGVPTGSLRLTPETMGDMIMRVIVENQHTWGTRGRVAHMGWLMRPQPGKKTGSVVMEFLHPEDANEAIQRGTVWEARIYDTAVLCREGRSKLCNKCQKPGHVQIQCPNRAICGACAEGHPTWECPSKQGKEIMVKYANCKQAHRASSPKCPVRIEAQQRAQAAIIRCEPFHCVPVPGSPEREAAKPRIMTKTVAKRPVGRPPSNKSKSSDSIPLPDNEIQAVYAASQSASQSTKRSQRLGEPQGPMTDPERPLRKPRGPRHVPNVDSDSDDPLVGMHADTVMDTNEAMVMAPFLWDLWVLEADVIACQEPWRNKLNETTHNLAAGTHQLLYPKKSEYGEEEAARVCIYVSKRVDPACWTHEVVSRDYQILKLTDAHRDYYMSKSYYPVALLNTLGKPAPRTRQNRSKSTPGTPILQSDIAPLQETHVESIRPVRRGRSARTIPDDESEDELSSSDYDTFTKPSEPVGQGDTMMTTNLEDSAWATNQ</sequence>
<dbReference type="PROSITE" id="PS50158">
    <property type="entry name" value="ZF_CCHC"/>
    <property type="match status" value="1"/>
</dbReference>
<keyword evidence="1" id="KW-0479">Metal-binding</keyword>
<keyword evidence="5" id="KW-1185">Reference proteome</keyword>
<proteinExistence type="predicted"/>
<protein>
    <recommendedName>
        <fullName evidence="3">CCHC-type domain-containing protein</fullName>
    </recommendedName>
</protein>
<dbReference type="InterPro" id="IPR001878">
    <property type="entry name" value="Znf_CCHC"/>
</dbReference>
<feature type="region of interest" description="Disordered" evidence="2">
    <location>
        <begin position="597"/>
        <end position="616"/>
    </location>
</feature>
<evidence type="ECO:0000256" key="2">
    <source>
        <dbReference type="SAM" id="MobiDB-lite"/>
    </source>
</evidence>
<organism evidence="4 5">
    <name type="scientific">Talaromyces atroroseus</name>
    <dbReference type="NCBI Taxonomy" id="1441469"/>
    <lineage>
        <taxon>Eukaryota</taxon>
        <taxon>Fungi</taxon>
        <taxon>Dikarya</taxon>
        <taxon>Ascomycota</taxon>
        <taxon>Pezizomycotina</taxon>
        <taxon>Eurotiomycetes</taxon>
        <taxon>Eurotiomycetidae</taxon>
        <taxon>Eurotiales</taxon>
        <taxon>Trichocomaceae</taxon>
        <taxon>Talaromyces</taxon>
        <taxon>Talaromyces sect. Trachyspermi</taxon>
    </lineage>
</organism>
<feature type="compositionally biased region" description="Polar residues" evidence="2">
    <location>
        <begin position="607"/>
        <end position="616"/>
    </location>
</feature>
<dbReference type="EMBL" id="LFMY01000018">
    <property type="protein sequence ID" value="OKL55667.1"/>
    <property type="molecule type" value="Genomic_DNA"/>
</dbReference>
<feature type="compositionally biased region" description="Low complexity" evidence="2">
    <location>
        <begin position="421"/>
        <end position="435"/>
    </location>
</feature>
<keyword evidence="1" id="KW-0862">Zinc</keyword>